<dbReference type="PANTHER" id="PTHR13748">
    <property type="entry name" value="COBW-RELATED"/>
    <property type="match status" value="1"/>
</dbReference>
<protein>
    <submittedName>
        <fullName evidence="11">COBW domain-containing protein 1</fullName>
    </submittedName>
</protein>
<comment type="catalytic activity">
    <reaction evidence="7">
        <text>GTP + H2O = GDP + phosphate + H(+)</text>
        <dbReference type="Rhea" id="RHEA:19669"/>
        <dbReference type="ChEBI" id="CHEBI:15377"/>
        <dbReference type="ChEBI" id="CHEBI:15378"/>
        <dbReference type="ChEBI" id="CHEBI:37565"/>
        <dbReference type="ChEBI" id="CHEBI:43474"/>
        <dbReference type="ChEBI" id="CHEBI:58189"/>
    </reaction>
    <physiologicalReaction direction="left-to-right" evidence="7">
        <dbReference type="Rhea" id="RHEA:19670"/>
    </physiologicalReaction>
</comment>
<evidence type="ECO:0000259" key="10">
    <source>
        <dbReference type="Pfam" id="PF07683"/>
    </source>
</evidence>
<keyword evidence="12" id="KW-1185">Reference proteome</keyword>
<dbReference type="InterPro" id="IPR036627">
    <property type="entry name" value="CobW-likC_sf"/>
</dbReference>
<dbReference type="InterPro" id="IPR027417">
    <property type="entry name" value="P-loop_NTPase"/>
</dbReference>
<dbReference type="Pfam" id="PF02492">
    <property type="entry name" value="cobW"/>
    <property type="match status" value="1"/>
</dbReference>
<keyword evidence="5" id="KW-0143">Chaperone</keyword>
<dbReference type="InterPro" id="IPR003495">
    <property type="entry name" value="CobW/HypB/UreG_nucleotide-bd"/>
</dbReference>
<dbReference type="CDD" id="cd03112">
    <property type="entry name" value="CobW-like"/>
    <property type="match status" value="1"/>
</dbReference>
<dbReference type="PANTHER" id="PTHR13748:SF31">
    <property type="entry name" value="ZINC-REGULATED GTPASE METALLOPROTEIN ACTIVATOR 1A-RELATED"/>
    <property type="match status" value="1"/>
</dbReference>
<name>A0AAD5TDK7_9FUNG</name>
<evidence type="ECO:0000256" key="5">
    <source>
        <dbReference type="ARBA" id="ARBA00023186"/>
    </source>
</evidence>
<dbReference type="InterPro" id="IPR011629">
    <property type="entry name" value="CobW-like_C"/>
</dbReference>
<feature type="domain" description="CobW C-terminal" evidence="10">
    <location>
        <begin position="275"/>
        <end position="373"/>
    </location>
</feature>
<feature type="region of interest" description="Disordered" evidence="8">
    <location>
        <begin position="1"/>
        <end position="35"/>
    </location>
</feature>
<evidence type="ECO:0000256" key="8">
    <source>
        <dbReference type="SAM" id="MobiDB-lite"/>
    </source>
</evidence>
<evidence type="ECO:0000256" key="1">
    <source>
        <dbReference type="ARBA" id="ARBA00022741"/>
    </source>
</evidence>
<dbReference type="InterPro" id="IPR051316">
    <property type="entry name" value="Zinc-reg_GTPase_activator"/>
</dbReference>
<keyword evidence="1" id="KW-0547">Nucleotide-binding</keyword>
<keyword evidence="2" id="KW-0378">Hydrolase</keyword>
<gene>
    <name evidence="11" type="primary">CBWD1</name>
    <name evidence="11" type="ORF">HDU87_001276</name>
</gene>
<organism evidence="11 12">
    <name type="scientific">Geranomyces variabilis</name>
    <dbReference type="NCBI Taxonomy" id="109894"/>
    <lineage>
        <taxon>Eukaryota</taxon>
        <taxon>Fungi</taxon>
        <taxon>Fungi incertae sedis</taxon>
        <taxon>Chytridiomycota</taxon>
        <taxon>Chytridiomycota incertae sedis</taxon>
        <taxon>Chytridiomycetes</taxon>
        <taxon>Spizellomycetales</taxon>
        <taxon>Powellomycetaceae</taxon>
        <taxon>Geranomyces</taxon>
    </lineage>
</organism>
<proteinExistence type="inferred from homology"/>
<evidence type="ECO:0000313" key="11">
    <source>
        <dbReference type="EMBL" id="KAJ3168047.1"/>
    </source>
</evidence>
<evidence type="ECO:0000259" key="9">
    <source>
        <dbReference type="Pfam" id="PF02492"/>
    </source>
</evidence>
<dbReference type="GO" id="GO:0005737">
    <property type="term" value="C:cytoplasm"/>
    <property type="evidence" value="ECO:0007669"/>
    <property type="project" value="TreeGrafter"/>
</dbReference>
<sequence length="379" mass="41595">MDEYDEEPPILVSEEQPAAASATSAPASLDDDRPPEVKVPVTIVTGHLGSGKTTLITRLLNDDKHGKRIAVILNEFGESSGIDKSLTMNKDGEMAEEWLELENGCLCCSIKDAGVKAVENLLKKKGRFDYIMLETTGLADPGPIASMFWLDDELQSEIYLDGIITVVDAKFGMAQLKEHSQDGTVNEAVRQIALADRIIFNKIDIVTDEAADELETAIRTINGAAPITRTTRSLVPIEQLLDLHCFDSVFQDPFAVSRKPAVANGASNHIDEAVGTIVFSAPGAVDLAKLDTWLQCLLWEGTLVGRGRLQDVEVLRLKALVNVSGDDRKHVVQAVRELYDKQQGARWENGEERINKVVIIGKQVKGIDFETSFRQNCLV</sequence>
<comment type="caution">
    <text evidence="11">The sequence shown here is derived from an EMBL/GenBank/DDBJ whole genome shotgun (WGS) entry which is preliminary data.</text>
</comment>
<keyword evidence="4" id="KW-0342">GTP-binding</keyword>
<dbReference type="Gene3D" id="3.40.50.300">
    <property type="entry name" value="P-loop containing nucleotide triphosphate hydrolases"/>
    <property type="match status" value="1"/>
</dbReference>
<evidence type="ECO:0000256" key="3">
    <source>
        <dbReference type="ARBA" id="ARBA00022833"/>
    </source>
</evidence>
<feature type="compositionally biased region" description="Low complexity" evidence="8">
    <location>
        <begin position="17"/>
        <end position="28"/>
    </location>
</feature>
<keyword evidence="3" id="KW-0862">Zinc</keyword>
<dbReference type="Proteomes" id="UP001212152">
    <property type="component" value="Unassembled WGS sequence"/>
</dbReference>
<comment type="similarity">
    <text evidence="6">Belongs to the SIMIBI class G3E GTPase family. ZNG1 subfamily.</text>
</comment>
<evidence type="ECO:0000256" key="7">
    <source>
        <dbReference type="ARBA" id="ARBA00049117"/>
    </source>
</evidence>
<dbReference type="SUPFAM" id="SSF52540">
    <property type="entry name" value="P-loop containing nucleoside triphosphate hydrolases"/>
    <property type="match status" value="1"/>
</dbReference>
<feature type="domain" description="CobW/HypB/UreG nucleotide-binding" evidence="9">
    <location>
        <begin position="40"/>
        <end position="228"/>
    </location>
</feature>
<dbReference type="Gene3D" id="3.30.1220.10">
    <property type="entry name" value="CobW-like, C-terminal domain"/>
    <property type="match status" value="1"/>
</dbReference>
<dbReference type="EMBL" id="JADGJQ010000129">
    <property type="protein sequence ID" value="KAJ3168047.1"/>
    <property type="molecule type" value="Genomic_DNA"/>
</dbReference>
<evidence type="ECO:0000256" key="2">
    <source>
        <dbReference type="ARBA" id="ARBA00022801"/>
    </source>
</evidence>
<dbReference type="GO" id="GO:0016787">
    <property type="term" value="F:hydrolase activity"/>
    <property type="evidence" value="ECO:0007669"/>
    <property type="project" value="UniProtKB-KW"/>
</dbReference>
<evidence type="ECO:0000256" key="6">
    <source>
        <dbReference type="ARBA" id="ARBA00034320"/>
    </source>
</evidence>
<accession>A0AAD5TDK7</accession>
<evidence type="ECO:0000256" key="4">
    <source>
        <dbReference type="ARBA" id="ARBA00023134"/>
    </source>
</evidence>
<dbReference type="Pfam" id="PF07683">
    <property type="entry name" value="CobW_C"/>
    <property type="match status" value="1"/>
</dbReference>
<dbReference type="AlphaFoldDB" id="A0AAD5TDK7"/>
<reference evidence="11" key="1">
    <citation type="submission" date="2020-05" db="EMBL/GenBank/DDBJ databases">
        <title>Phylogenomic resolution of chytrid fungi.</title>
        <authorList>
            <person name="Stajich J.E."/>
            <person name="Amses K."/>
            <person name="Simmons R."/>
            <person name="Seto K."/>
            <person name="Myers J."/>
            <person name="Bonds A."/>
            <person name="Quandt C.A."/>
            <person name="Barry K."/>
            <person name="Liu P."/>
            <person name="Grigoriev I."/>
            <person name="Longcore J.E."/>
            <person name="James T.Y."/>
        </authorList>
    </citation>
    <scope>NUCLEOTIDE SEQUENCE</scope>
    <source>
        <strain evidence="11">JEL0379</strain>
    </source>
</reference>
<dbReference type="SUPFAM" id="SSF90002">
    <property type="entry name" value="Hypothetical protein YjiA, C-terminal domain"/>
    <property type="match status" value="1"/>
</dbReference>
<dbReference type="GO" id="GO:0005525">
    <property type="term" value="F:GTP binding"/>
    <property type="evidence" value="ECO:0007669"/>
    <property type="project" value="UniProtKB-KW"/>
</dbReference>
<evidence type="ECO:0000313" key="12">
    <source>
        <dbReference type="Proteomes" id="UP001212152"/>
    </source>
</evidence>